<accession>A0A087A042</accession>
<feature type="compositionally biased region" description="Polar residues" evidence="3">
    <location>
        <begin position="359"/>
        <end position="376"/>
    </location>
</feature>
<dbReference type="Pfam" id="PF00041">
    <property type="entry name" value="fn3"/>
    <property type="match status" value="1"/>
</dbReference>
<dbReference type="InterPro" id="IPR003961">
    <property type="entry name" value="FN3_dom"/>
</dbReference>
<reference evidence="5 6" key="1">
    <citation type="submission" date="2014-03" db="EMBL/GenBank/DDBJ databases">
        <title>Genomics of Bifidobacteria.</title>
        <authorList>
            <person name="Ventura M."/>
            <person name="Milani C."/>
            <person name="Lugli G.A."/>
        </authorList>
    </citation>
    <scope>NUCLEOTIDE SEQUENCE [LARGE SCALE GENOMIC DNA]</scope>
    <source>
        <strain evidence="5 6">DSM 23969</strain>
    </source>
</reference>
<dbReference type="EC" id="2.7.11.1" evidence="5"/>
<dbReference type="EMBL" id="JGYN01000007">
    <property type="protein sequence ID" value="KFI52142.1"/>
    <property type="molecule type" value="Genomic_DNA"/>
</dbReference>
<evidence type="ECO:0000313" key="6">
    <source>
        <dbReference type="Proteomes" id="UP000029108"/>
    </source>
</evidence>
<protein>
    <submittedName>
        <fullName evidence="5">ATPase AAA</fullName>
        <ecNumber evidence="5">2.7.11.1</ecNumber>
    </submittedName>
</protein>
<dbReference type="Gene3D" id="2.60.40.10">
    <property type="entry name" value="Immunoglobulins"/>
    <property type="match status" value="2"/>
</dbReference>
<name>A0A087A042_9BIFI</name>
<feature type="compositionally biased region" description="Basic and acidic residues" evidence="3">
    <location>
        <begin position="2036"/>
        <end position="2051"/>
    </location>
</feature>
<dbReference type="InterPro" id="IPR036116">
    <property type="entry name" value="FN3_sf"/>
</dbReference>
<dbReference type="Pfam" id="PF17963">
    <property type="entry name" value="Big_9"/>
    <property type="match status" value="4"/>
</dbReference>
<keyword evidence="2" id="KW-0119">Carbohydrate metabolism</keyword>
<dbReference type="SMART" id="SM00060">
    <property type="entry name" value="FN3"/>
    <property type="match status" value="2"/>
</dbReference>
<organism evidence="5 6">
    <name type="scientific">Bifidobacterium biavatii DSM 23969</name>
    <dbReference type="NCBI Taxonomy" id="1437608"/>
    <lineage>
        <taxon>Bacteria</taxon>
        <taxon>Bacillati</taxon>
        <taxon>Actinomycetota</taxon>
        <taxon>Actinomycetes</taxon>
        <taxon>Bifidobacteriales</taxon>
        <taxon>Bifidobacteriaceae</taxon>
        <taxon>Bifidobacterium</taxon>
    </lineage>
</organism>
<dbReference type="InterPro" id="IPR013783">
    <property type="entry name" value="Ig-like_fold"/>
</dbReference>
<dbReference type="GO" id="GO:0000272">
    <property type="term" value="P:polysaccharide catabolic process"/>
    <property type="evidence" value="ECO:0007669"/>
    <property type="project" value="UniProtKB-KW"/>
</dbReference>
<dbReference type="RefSeq" id="WP_051923739.1">
    <property type="nucleotide sequence ID" value="NZ_JDUU01000031.1"/>
</dbReference>
<evidence type="ECO:0000259" key="4">
    <source>
        <dbReference type="PROSITE" id="PS50853"/>
    </source>
</evidence>
<dbReference type="GO" id="GO:0004674">
    <property type="term" value="F:protein serine/threonine kinase activity"/>
    <property type="evidence" value="ECO:0007669"/>
    <property type="project" value="UniProtKB-EC"/>
</dbReference>
<evidence type="ECO:0000256" key="1">
    <source>
        <dbReference type="ARBA" id="ARBA00023295"/>
    </source>
</evidence>
<dbReference type="STRING" id="1437608.GCA_000771645_01638"/>
<feature type="domain" description="Fibronectin type-III" evidence="4">
    <location>
        <begin position="1458"/>
        <end position="1547"/>
    </location>
</feature>
<dbReference type="eggNOG" id="COG4733">
    <property type="taxonomic scope" value="Bacteria"/>
</dbReference>
<feature type="domain" description="Fibronectin type-III" evidence="4">
    <location>
        <begin position="1548"/>
        <end position="1643"/>
    </location>
</feature>
<dbReference type="CDD" id="cd00063">
    <property type="entry name" value="FN3"/>
    <property type="match status" value="2"/>
</dbReference>
<keyword evidence="2" id="KW-0624">Polysaccharide degradation</keyword>
<keyword evidence="1" id="KW-0326">Glycosidase</keyword>
<sequence>MLAIAFAAIWAVSVTSHQVTLDDGTVWVTSLKDRKAARFNVLAEETNASLSVDAARFDVMQHGDDMLLTNGSTSTRILASSLSEDGSLPADARTKTLLGGETVAMIDTATGQVWSGRTDALESIRPRTGEPQLTLGDGGRAVVTHDGSLYGYRPRDGDVLRIAKPGGRAQRITAIDVGASLPVDGFTVICGVPIVSIGGDVHWPSGKASTGEQRLLLQSPSIDGEQACQVAAAGRDGLYLIDLSESGEMDTMTAGIPAEPAQPVSVAGCIHAAWSRVGDNYLRVCDLDDVAAGSSNGAGFTTLETVDGTSDLVFRANHRHALLNDVANGVVWNPAASTQAVSVQWNTTSADESKDRTGNDASANGQREFSSTCSAESGSIRAMDDELGARAGGMQILDVQRNDEQTDCSVLRIAAVNVPADAAFAVQPIHGGRYLQLDASHAEAGTASFSYTVDDGRGQSSTASVTLNLTDADDNHAPVQADAPAEYDVEQGAIYTVNALAGFLDTDGDPLSLVAAAPHTEEGRVSVSVRADGQLIFDPGSVESGRIGVEVMVSDGRNTCFGTVYFSVHPADTLAATVEAVCAQATPGVRTIVDLEPHVRATSSRPVSLIAAEAPDGASVTLDAGLSFSFSAAQEGTYYVPYTVVQGEVPTIGLARVEVADVSGEAAMPVAANDVALLGNDGTAIVEPLANDIDPMGGVLSVTSVRADADSGISAGLVAYKRVYLTARRIPTAPVRISYVAANAAGTATGTIILHPPASAVSEVAPTAPDLSMRVRTGGIASVNVLDRVLHSNGAGITLLDELRYDRDLFCGLAFVSDGSIRYQAGHEPGTYQLTYTIRDGYGNAASGRLTITVHAGDAEGKAAPMPRNVEAQTVAGHTVHVTIPLSNIDADGDDVILLGLGNTVPSLGRVVEVGADHLTYEAYADSAGTDTFSYAVEDWTGQRAQATIRVGIVPNAARSGVVARDDGITLRPGTRALVPVTANDIAAEGVELSLDERLETQGIDDAHVNGSSIELIAPRVSGTGYVTYTVRDPAGLSSTATLTVTVDEEAGIEPPTAYDYRVPASATIDRQSVEIDVSPWIANPSGSPDELKVAVASSAADHARMIGDGSTTISIDLVDEARAVPYTVTNTTYGIVATAFIHVPAYGVFPPMLRPKAPALAVNARETIVIRLADHVRVGAGKTAYISAPELVSATKSDGGDLVVDDQTLQFTAAAGYAGPASITFTVTDAKSDDSARIVNSSVLTLPITVIGRETPAPAFTAASIELEPGERQDIDLRELTTAPIGYAAAGKAPEYSYSGGMTANGLEAAVSGSGLLSVTAAVDAKPGTTVAVPVSVHYAAGIVWSEMTVQVTASKRPMAKVQDAAVQAGAGERVRIDPLANAYNPFPDTPLKLVGCDPGQDSPLIVDGCDGSGPLFVRVPADSGAAAYSIRFTVEDATCDPERRVDGTISVSVSDVPAPPLPSPVSGEPADGMVSLSWTPGAANGSPIVEYAVSWDDGERSCGLATVCSITGLENGRTYEFTVRARNAVGWSEPSAAVRATPDRLPGVPVDVTVTADYHGVVVKWSAPDYSGSAPDEYRVTLSSASGSYSAVQTVTGLEAAFTIPDEAITDGASFRASVAAVNRVGVGNHGESIESALPWGDPVPIAVSLESTDRKGGMRIVVTLGDLRNAGCGGISVSGDATVDMDCASPSTSFTADASQWGRRLRVTATLRPARSGAASVTASSNEAVAGYDVEAPSSPSFSCADAVCTASWSAEGAFDSFVVSSPGFSDRTVTGTSATFELKPWQTFSGFRVRQLLNGVSGPEAAGSATPYVYRVPAVIELPGNVSWSADTADLIDVNGGGIEAWGRDVSSYIVVTPEGGSSCMVAWNGGSQKLDVAQCRLERAESYTWSVRVVSNAGETGIEHEANGGFVQGFRANPNKEESKDKDDRKDTDDTEDNENKEEDKDKNDKNDKDNKDTEITEGNGGNDKDAGDAGSGAKNQEGKGAGGGDGAKEPSNADSSDDAVPVDDRGEEADSERNRGQRSSNRNRSRIVDPLRESTTGEHPNRHTAKTATASALPSTRTFSAFAVATFSESVLGRTASDRPLQRARVPPTNAV</sequence>
<feature type="region of interest" description="Disordered" evidence="3">
    <location>
        <begin position="1909"/>
        <end position="2066"/>
    </location>
</feature>
<feature type="region of interest" description="Disordered" evidence="3">
    <location>
        <begin position="2082"/>
        <end position="2102"/>
    </location>
</feature>
<evidence type="ECO:0000313" key="5">
    <source>
        <dbReference type="EMBL" id="KFI52142.1"/>
    </source>
</evidence>
<dbReference type="GO" id="GO:0016798">
    <property type="term" value="F:hydrolase activity, acting on glycosyl bonds"/>
    <property type="evidence" value="ECO:0007669"/>
    <property type="project" value="UniProtKB-KW"/>
</dbReference>
<gene>
    <name evidence="5" type="ORF">BBIA_1805</name>
</gene>
<feature type="compositionally biased region" description="Basic and acidic residues" evidence="3">
    <location>
        <begin position="1923"/>
        <end position="1937"/>
    </location>
</feature>
<dbReference type="Gene3D" id="2.60.40.3440">
    <property type="match status" value="2"/>
</dbReference>
<keyword evidence="5" id="KW-0808">Transferase</keyword>
<keyword evidence="6" id="KW-1185">Reference proteome</keyword>
<feature type="compositionally biased region" description="Basic and acidic residues" evidence="3">
    <location>
        <begin position="1947"/>
        <end position="1964"/>
    </location>
</feature>
<evidence type="ECO:0000256" key="2">
    <source>
        <dbReference type="ARBA" id="ARBA00023326"/>
    </source>
</evidence>
<keyword evidence="1" id="KW-0378">Hydrolase</keyword>
<dbReference type="OrthoDB" id="5241356at2"/>
<evidence type="ECO:0000256" key="3">
    <source>
        <dbReference type="SAM" id="MobiDB-lite"/>
    </source>
</evidence>
<dbReference type="PROSITE" id="PS50853">
    <property type="entry name" value="FN3"/>
    <property type="match status" value="2"/>
</dbReference>
<dbReference type="Proteomes" id="UP000029108">
    <property type="component" value="Unassembled WGS sequence"/>
</dbReference>
<feature type="compositionally biased region" description="Polar residues" evidence="3">
    <location>
        <begin position="2056"/>
        <end position="2066"/>
    </location>
</feature>
<comment type="caution">
    <text evidence="5">The sequence shown here is derived from an EMBL/GenBank/DDBJ whole genome shotgun (WGS) entry which is preliminary data.</text>
</comment>
<dbReference type="SUPFAM" id="SSF49265">
    <property type="entry name" value="Fibronectin type III"/>
    <property type="match status" value="1"/>
</dbReference>
<feature type="region of interest" description="Disordered" evidence="3">
    <location>
        <begin position="345"/>
        <end position="376"/>
    </location>
</feature>
<feature type="compositionally biased region" description="Acidic residues" evidence="3">
    <location>
        <begin position="2005"/>
        <end position="2020"/>
    </location>
</feature>
<proteinExistence type="predicted"/>